<feature type="compositionally biased region" description="Low complexity" evidence="6">
    <location>
        <begin position="314"/>
        <end position="324"/>
    </location>
</feature>
<dbReference type="FunFam" id="1.10.287.950:FF:000001">
    <property type="entry name" value="Methyl-accepting chemotaxis sensory transducer"/>
    <property type="match status" value="1"/>
</dbReference>
<evidence type="ECO:0000256" key="4">
    <source>
        <dbReference type="ARBA" id="ARBA00029447"/>
    </source>
</evidence>
<dbReference type="Pfam" id="PF12729">
    <property type="entry name" value="4HB_MCP_1"/>
    <property type="match status" value="1"/>
</dbReference>
<comment type="similarity">
    <text evidence="4">Belongs to the methyl-accepting chemotaxis (MCP) protein family.</text>
</comment>
<dbReference type="SMART" id="SM00304">
    <property type="entry name" value="HAMP"/>
    <property type="match status" value="1"/>
</dbReference>
<evidence type="ECO:0000256" key="7">
    <source>
        <dbReference type="SAM" id="Phobius"/>
    </source>
</evidence>
<keyword evidence="2" id="KW-0488">Methylation</keyword>
<accession>A0A841HQ90</accession>
<comment type="caution">
    <text evidence="11">The sequence shown here is derived from an EMBL/GenBank/DDBJ whole genome shotgun (WGS) entry which is preliminary data.</text>
</comment>
<dbReference type="RefSeq" id="WP_221304219.1">
    <property type="nucleotide sequence ID" value="NZ_JACHHZ010000003.1"/>
</dbReference>
<dbReference type="InterPro" id="IPR004090">
    <property type="entry name" value="Chemotax_Me-accpt_rcpt"/>
</dbReference>
<feature type="domain" description="Methyl-accepting transducer" evidence="8">
    <location>
        <begin position="267"/>
        <end position="496"/>
    </location>
</feature>
<evidence type="ECO:0000259" key="9">
    <source>
        <dbReference type="PROSITE" id="PS50192"/>
    </source>
</evidence>
<dbReference type="SMART" id="SM00283">
    <property type="entry name" value="MA"/>
    <property type="match status" value="1"/>
</dbReference>
<feature type="compositionally biased region" description="Low complexity" evidence="6">
    <location>
        <begin position="541"/>
        <end position="560"/>
    </location>
</feature>
<evidence type="ECO:0000313" key="12">
    <source>
        <dbReference type="Proteomes" id="UP000588068"/>
    </source>
</evidence>
<dbReference type="AlphaFoldDB" id="A0A841HQ90"/>
<sequence>MTGLSIKARLYLNLAILAVALIVVLGVGLKAFNNASNRMETLYSDNLVPIASFGEIFQRSLQSQQYRLEAYVHKDTQFTQANYDAIKENRGRINSLMEEFDKVALSPEERKLSSEIKEQRASIVSSGKQEIEALLAQDYDSATKVRIGSIEPVIDRMDDTTQKLIEMRIAAAGKVIEGARAEVAADRRVMMISFVLALAIAVWSAWLLARHVSLGLGRAEDLAERVSRGELGHRLDVVGNDEISRLLRALKGMDDKLVDTVSQVRESAATVDRAASQLSQGSDDLSERTQEQAAALEETAASMEEMTATVKQNADNAQQANQIASSTRGQADQGGQVVRRAVDAMNEITSASKRIEDIISVIDEIAFQTNLLALNAAVEAARAGEQGRGFAVVASEVRNLAQRSASAAKEIKGLIGDSVQKVAVGAGLVGESGDTLNSIVTGVKKVTDIVAEMTAATSEQSSGIDQINHAITNMDHATQQNAALVEESAAAAKTMQQQAQELMKLVAFFRIDGAAPIAAAAVVEAPAAAKATVAPMKRPAQRPVARKAAAPAPAAMPRARASGDESVWQEF</sequence>
<feature type="region of interest" description="Disordered" evidence="6">
    <location>
        <begin position="272"/>
        <end position="292"/>
    </location>
</feature>
<dbReference type="GO" id="GO:0006935">
    <property type="term" value="P:chemotaxis"/>
    <property type="evidence" value="ECO:0007669"/>
    <property type="project" value="InterPro"/>
</dbReference>
<evidence type="ECO:0000256" key="5">
    <source>
        <dbReference type="PROSITE-ProRule" id="PRU00284"/>
    </source>
</evidence>
<organism evidence="11 12">
    <name type="scientific">Povalibacter uvarum</name>
    <dbReference type="NCBI Taxonomy" id="732238"/>
    <lineage>
        <taxon>Bacteria</taxon>
        <taxon>Pseudomonadati</taxon>
        <taxon>Pseudomonadota</taxon>
        <taxon>Gammaproteobacteria</taxon>
        <taxon>Steroidobacterales</taxon>
        <taxon>Steroidobacteraceae</taxon>
        <taxon>Povalibacter</taxon>
    </lineage>
</organism>
<feature type="region of interest" description="Disordered" evidence="6">
    <location>
        <begin position="539"/>
        <end position="571"/>
    </location>
</feature>
<dbReference type="Proteomes" id="UP000588068">
    <property type="component" value="Unassembled WGS sequence"/>
</dbReference>
<keyword evidence="7" id="KW-1133">Transmembrane helix</keyword>
<evidence type="ECO:0000259" key="10">
    <source>
        <dbReference type="PROSITE" id="PS50885"/>
    </source>
</evidence>
<dbReference type="GO" id="GO:0004888">
    <property type="term" value="F:transmembrane signaling receptor activity"/>
    <property type="evidence" value="ECO:0007669"/>
    <property type="project" value="InterPro"/>
</dbReference>
<dbReference type="Pfam" id="PF00672">
    <property type="entry name" value="HAMP"/>
    <property type="match status" value="1"/>
</dbReference>
<dbReference type="InterPro" id="IPR000727">
    <property type="entry name" value="T_SNARE_dom"/>
</dbReference>
<keyword evidence="7" id="KW-0472">Membrane</keyword>
<reference evidence="11 12" key="1">
    <citation type="submission" date="2020-08" db="EMBL/GenBank/DDBJ databases">
        <title>Genomic Encyclopedia of Type Strains, Phase IV (KMG-IV): sequencing the most valuable type-strain genomes for metagenomic binning, comparative biology and taxonomic classification.</title>
        <authorList>
            <person name="Goeker M."/>
        </authorList>
    </citation>
    <scope>NUCLEOTIDE SEQUENCE [LARGE SCALE GENOMIC DNA]</scope>
    <source>
        <strain evidence="11 12">DSM 26723</strain>
    </source>
</reference>
<dbReference type="PROSITE" id="PS50111">
    <property type="entry name" value="CHEMOTAXIS_TRANSDUC_2"/>
    <property type="match status" value="1"/>
</dbReference>
<feature type="domain" description="HAMP" evidence="10">
    <location>
        <begin position="210"/>
        <end position="262"/>
    </location>
</feature>
<dbReference type="GO" id="GO:0005886">
    <property type="term" value="C:plasma membrane"/>
    <property type="evidence" value="ECO:0007669"/>
    <property type="project" value="TreeGrafter"/>
</dbReference>
<evidence type="ECO:0000259" key="8">
    <source>
        <dbReference type="PROSITE" id="PS50111"/>
    </source>
</evidence>
<dbReference type="Gene3D" id="1.10.287.950">
    <property type="entry name" value="Methyl-accepting chemotaxis protein"/>
    <property type="match status" value="1"/>
</dbReference>
<dbReference type="InterPro" id="IPR004089">
    <property type="entry name" value="MCPsignal_dom"/>
</dbReference>
<feature type="transmembrane region" description="Helical" evidence="7">
    <location>
        <begin position="12"/>
        <end position="32"/>
    </location>
</feature>
<name>A0A841HQ90_9GAMM</name>
<dbReference type="GO" id="GO:0007165">
    <property type="term" value="P:signal transduction"/>
    <property type="evidence" value="ECO:0007669"/>
    <property type="project" value="UniProtKB-KW"/>
</dbReference>
<evidence type="ECO:0000256" key="6">
    <source>
        <dbReference type="SAM" id="MobiDB-lite"/>
    </source>
</evidence>
<dbReference type="PROSITE" id="PS50192">
    <property type="entry name" value="T_SNARE"/>
    <property type="match status" value="1"/>
</dbReference>
<dbReference type="InterPro" id="IPR024478">
    <property type="entry name" value="HlyB_4HB_MCP"/>
</dbReference>
<dbReference type="SUPFAM" id="SSF58104">
    <property type="entry name" value="Methyl-accepting chemotaxis protein (MCP) signaling domain"/>
    <property type="match status" value="1"/>
</dbReference>
<dbReference type="Pfam" id="PF00015">
    <property type="entry name" value="MCPsignal"/>
    <property type="match status" value="1"/>
</dbReference>
<feature type="transmembrane region" description="Helical" evidence="7">
    <location>
        <begin position="189"/>
        <end position="209"/>
    </location>
</feature>
<comment type="subcellular location">
    <subcellularLocation>
        <location evidence="1">Membrane</location>
    </subcellularLocation>
</comment>
<dbReference type="PANTHER" id="PTHR43531:SF14">
    <property type="entry name" value="METHYL-ACCEPTING CHEMOTAXIS PROTEIN I-RELATED"/>
    <property type="match status" value="1"/>
</dbReference>
<feature type="domain" description="T-SNARE coiled-coil homology" evidence="9">
    <location>
        <begin position="426"/>
        <end position="488"/>
    </location>
</feature>
<evidence type="ECO:0000256" key="1">
    <source>
        <dbReference type="ARBA" id="ARBA00004370"/>
    </source>
</evidence>
<dbReference type="CDD" id="cd11386">
    <property type="entry name" value="MCP_signal"/>
    <property type="match status" value="1"/>
</dbReference>
<keyword evidence="3 5" id="KW-0807">Transducer</keyword>
<dbReference type="EMBL" id="JACHHZ010000003">
    <property type="protein sequence ID" value="MBB6094278.1"/>
    <property type="molecule type" value="Genomic_DNA"/>
</dbReference>
<keyword evidence="7" id="KW-0812">Transmembrane</keyword>
<proteinExistence type="inferred from homology"/>
<dbReference type="PROSITE" id="PS50885">
    <property type="entry name" value="HAMP"/>
    <property type="match status" value="1"/>
</dbReference>
<keyword evidence="11" id="KW-0675">Receptor</keyword>
<feature type="region of interest" description="Disordered" evidence="6">
    <location>
        <begin position="314"/>
        <end position="335"/>
    </location>
</feature>
<dbReference type="PANTHER" id="PTHR43531">
    <property type="entry name" value="PROTEIN ICFG"/>
    <property type="match status" value="1"/>
</dbReference>
<protein>
    <submittedName>
        <fullName evidence="11">Methyl-accepting chemotaxis protein-1 (Serine sensor receptor)</fullName>
    </submittedName>
</protein>
<dbReference type="InterPro" id="IPR003660">
    <property type="entry name" value="HAMP_dom"/>
</dbReference>
<keyword evidence="12" id="KW-1185">Reference proteome</keyword>
<dbReference type="PRINTS" id="PR00260">
    <property type="entry name" value="CHEMTRNSDUCR"/>
</dbReference>
<evidence type="ECO:0000256" key="2">
    <source>
        <dbReference type="ARBA" id="ARBA00022481"/>
    </source>
</evidence>
<dbReference type="InterPro" id="IPR051310">
    <property type="entry name" value="MCP_chemotaxis"/>
</dbReference>
<evidence type="ECO:0000256" key="3">
    <source>
        <dbReference type="ARBA" id="ARBA00023224"/>
    </source>
</evidence>
<evidence type="ECO:0000313" key="11">
    <source>
        <dbReference type="EMBL" id="MBB6094278.1"/>
    </source>
</evidence>
<gene>
    <name evidence="11" type="ORF">HNQ60_003159</name>
</gene>